<dbReference type="GO" id="GO:0046486">
    <property type="term" value="P:glycerolipid metabolic process"/>
    <property type="evidence" value="ECO:0007669"/>
    <property type="project" value="UniProtKB-ARBA"/>
</dbReference>
<dbReference type="PANTHER" id="PTHR24185:SF1">
    <property type="entry name" value="CALCIUM-INDEPENDENT PHOSPHOLIPASE A2-GAMMA"/>
    <property type="match status" value="1"/>
</dbReference>
<evidence type="ECO:0000256" key="2">
    <source>
        <dbReference type="ARBA" id="ARBA00022963"/>
    </source>
</evidence>
<name>A0A5N7CWR9_9EURO</name>
<dbReference type="GeneID" id="43672947"/>
<evidence type="ECO:0000256" key="3">
    <source>
        <dbReference type="ARBA" id="ARBA00023098"/>
    </source>
</evidence>
<evidence type="ECO:0000313" key="7">
    <source>
        <dbReference type="Proteomes" id="UP000325579"/>
    </source>
</evidence>
<feature type="domain" description="PNPLA" evidence="5">
    <location>
        <begin position="11"/>
        <end position="212"/>
    </location>
</feature>
<dbReference type="GO" id="GO:0016042">
    <property type="term" value="P:lipid catabolic process"/>
    <property type="evidence" value="ECO:0007669"/>
    <property type="project" value="UniProtKB-UniRule"/>
</dbReference>
<dbReference type="RefSeq" id="XP_031935954.1">
    <property type="nucleotide sequence ID" value="XM_032088256.1"/>
</dbReference>
<dbReference type="SUPFAM" id="SSF52151">
    <property type="entry name" value="FabD/lysophospholipase-like"/>
    <property type="match status" value="1"/>
</dbReference>
<keyword evidence="3 4" id="KW-0443">Lipid metabolism</keyword>
<feature type="short sequence motif" description="GXGXXG" evidence="4">
    <location>
        <begin position="15"/>
        <end position="20"/>
    </location>
</feature>
<dbReference type="InterPro" id="IPR016035">
    <property type="entry name" value="Acyl_Trfase/lysoPLipase"/>
</dbReference>
<keyword evidence="1 4" id="KW-0378">Hydrolase</keyword>
<dbReference type="Gene3D" id="3.40.1090.10">
    <property type="entry name" value="Cytosolic phospholipase A2 catalytic domain"/>
    <property type="match status" value="1"/>
</dbReference>
<evidence type="ECO:0000256" key="4">
    <source>
        <dbReference type="PROSITE-ProRule" id="PRU01161"/>
    </source>
</evidence>
<keyword evidence="2 4" id="KW-0442">Lipid degradation</keyword>
<dbReference type="OrthoDB" id="1658288at2759"/>
<proteinExistence type="predicted"/>
<dbReference type="GO" id="GO:0047499">
    <property type="term" value="F:calcium-independent phospholipase A2 activity"/>
    <property type="evidence" value="ECO:0007669"/>
    <property type="project" value="TreeGrafter"/>
</dbReference>
<dbReference type="InterPro" id="IPR002641">
    <property type="entry name" value="PNPLA_dom"/>
</dbReference>
<dbReference type="GO" id="GO:0016020">
    <property type="term" value="C:membrane"/>
    <property type="evidence" value="ECO:0007669"/>
    <property type="project" value="TreeGrafter"/>
</dbReference>
<feature type="active site" description="Nucleophile" evidence="4">
    <location>
        <position position="56"/>
    </location>
</feature>
<feature type="active site" description="Proton acceptor" evidence="4">
    <location>
        <position position="199"/>
    </location>
</feature>
<dbReference type="Proteomes" id="UP000325579">
    <property type="component" value="Unassembled WGS sequence"/>
</dbReference>
<dbReference type="Pfam" id="PF01734">
    <property type="entry name" value="Patatin"/>
    <property type="match status" value="1"/>
</dbReference>
<evidence type="ECO:0000256" key="1">
    <source>
        <dbReference type="ARBA" id="ARBA00022801"/>
    </source>
</evidence>
<dbReference type="EMBL" id="ML736852">
    <property type="protein sequence ID" value="KAE8398635.1"/>
    <property type="molecule type" value="Genomic_DNA"/>
</dbReference>
<feature type="short sequence motif" description="DGA/G" evidence="4">
    <location>
        <begin position="199"/>
        <end position="201"/>
    </location>
</feature>
<protein>
    <submittedName>
        <fullName evidence="6">Acyl transferase/acyl hydrolase/lysophospholipase</fullName>
    </submittedName>
</protein>
<dbReference type="GO" id="GO:0019369">
    <property type="term" value="P:arachidonate metabolic process"/>
    <property type="evidence" value="ECO:0007669"/>
    <property type="project" value="TreeGrafter"/>
</dbReference>
<gene>
    <name evidence="6" type="ORF">BDV37DRAFT_288321</name>
</gene>
<reference evidence="6 7" key="1">
    <citation type="submission" date="2019-04" db="EMBL/GenBank/DDBJ databases">
        <authorList>
            <consortium name="DOE Joint Genome Institute"/>
            <person name="Mondo S."/>
            <person name="Kjaerbolling I."/>
            <person name="Vesth T."/>
            <person name="Frisvad J.C."/>
            <person name="Nybo J.L."/>
            <person name="Theobald S."/>
            <person name="Kildgaard S."/>
            <person name="Isbrandt T."/>
            <person name="Kuo A."/>
            <person name="Sato A."/>
            <person name="Lyhne E.K."/>
            <person name="Kogle M.E."/>
            <person name="Wiebenga A."/>
            <person name="Kun R.S."/>
            <person name="Lubbers R.J."/>
            <person name="Makela M.R."/>
            <person name="Barry K."/>
            <person name="Chovatia M."/>
            <person name="Clum A."/>
            <person name="Daum C."/>
            <person name="Haridas S."/>
            <person name="He G."/>
            <person name="LaButti K."/>
            <person name="Lipzen A."/>
            <person name="Riley R."/>
            <person name="Salamov A."/>
            <person name="Simmons B.A."/>
            <person name="Magnuson J.K."/>
            <person name="Henrissat B."/>
            <person name="Mortensen U.H."/>
            <person name="Larsen T.O."/>
            <person name="Devries R.P."/>
            <person name="Grigoriev I.V."/>
            <person name="Machida M."/>
            <person name="Baker S.E."/>
            <person name="Andersen M.R."/>
            <person name="Cantor M.N."/>
            <person name="Hua S.X."/>
        </authorList>
    </citation>
    <scope>NUCLEOTIDE SEQUENCE [LARGE SCALE GENOMIC DNA]</scope>
    <source>
        <strain evidence="6 7">CBS 119388</strain>
    </source>
</reference>
<keyword evidence="7" id="KW-1185">Reference proteome</keyword>
<dbReference type="PANTHER" id="PTHR24185">
    <property type="entry name" value="CALCIUM-INDEPENDENT PHOSPHOLIPASE A2-GAMMA"/>
    <property type="match status" value="1"/>
</dbReference>
<keyword evidence="6" id="KW-0808">Transferase</keyword>
<dbReference type="AlphaFoldDB" id="A0A5N7CWR9"/>
<dbReference type="GO" id="GO:0016740">
    <property type="term" value="F:transferase activity"/>
    <property type="evidence" value="ECO:0007669"/>
    <property type="project" value="UniProtKB-KW"/>
</dbReference>
<sequence>MDDSARPLRILSLDGGGIRGLSSLYILQNLMDKISHLEGRDGIKPYEYFDVIVGTSTGGLIAVMLGMLHMDIPACISQYTEIAPNIFPRDKFASGLRFTRERHMFDPEPFAKVVKQLVRLHLNKGNDVVMKYDKEHVSKVALCVNRQDPKKLQHCRLRSYSGDDDSINCQIWEACLATSAAPFMFPPVNLGVPPRSYIDGGLGYNHPIIAAYNEASIMGKNIGCLRPNILVVAIQEGYLSFPTEKKDKAANVLQDMELAGEVIAAGTVQKLGYLDSLGTSEEATAAEKDRNFESKLLRLSGQYDDAMLSQEEVRQIVDQSPLFANFQSDVAHDLSYMQKETSAMNEIKVQSYNTVKSNLFHDKTCRSSLEDTKHLAKDGALRFWSAQILPVEHIYGETDPTTISQKQKPVSLSQHLKNNPSENLLGVGDAQEEYHVATTRLEELASHPLLEKLRADLTNVSK</sequence>
<evidence type="ECO:0000313" key="6">
    <source>
        <dbReference type="EMBL" id="KAE8398635.1"/>
    </source>
</evidence>
<dbReference type="PROSITE" id="PS51635">
    <property type="entry name" value="PNPLA"/>
    <property type="match status" value="1"/>
</dbReference>
<evidence type="ECO:0000259" key="5">
    <source>
        <dbReference type="PROSITE" id="PS51635"/>
    </source>
</evidence>
<accession>A0A5N7CWR9</accession>
<organism evidence="6 7">
    <name type="scientific">Aspergillus pseudonomiae</name>
    <dbReference type="NCBI Taxonomy" id="1506151"/>
    <lineage>
        <taxon>Eukaryota</taxon>
        <taxon>Fungi</taxon>
        <taxon>Dikarya</taxon>
        <taxon>Ascomycota</taxon>
        <taxon>Pezizomycotina</taxon>
        <taxon>Eurotiomycetes</taxon>
        <taxon>Eurotiomycetidae</taxon>
        <taxon>Eurotiales</taxon>
        <taxon>Aspergillaceae</taxon>
        <taxon>Aspergillus</taxon>
        <taxon>Aspergillus subgen. Circumdati</taxon>
    </lineage>
</organism>
<feature type="short sequence motif" description="GXSXG" evidence="4">
    <location>
        <begin position="54"/>
        <end position="58"/>
    </location>
</feature>